<feature type="domain" description="Histidine kinase" evidence="15">
    <location>
        <begin position="210"/>
        <end position="417"/>
    </location>
</feature>
<dbReference type="InterPro" id="IPR036097">
    <property type="entry name" value="HisK_dim/P_sf"/>
</dbReference>
<keyword evidence="11 14" id="KW-1133">Transmembrane helix</keyword>
<dbReference type="InterPro" id="IPR011620">
    <property type="entry name" value="Sig_transdc_His_kinase_LytS_TM"/>
</dbReference>
<dbReference type="RefSeq" id="WP_057770453.1">
    <property type="nucleotide sequence ID" value="NZ_CP042593.1"/>
</dbReference>
<sequence>MLEMFKGLIINLLFILILILLINMLLWNKHKTFRYSIQQIYWFIIAAVQIILCLLFSVPTGDGFLYDLRFIPFLLGGFYGGKRVTFSLAIFLLLIRFFIGGDGFWVTLFSTTSAAIIIIILIPHYFKKSFHMKIVIVTIFSFCYSIVGYLVPSFIFGFHDFKAFVIYSVMLTASTFFVSYLLEILREKYILHLEAMKLEKMEIVSHLAASISHEVRNPLTAVIGFLQLIAENTKTTEDNKAYAKYAIEEATRASEIINDYLTFAKPHPEEECKMSIEQEIKKSIDILRPLLLKQNVETNVSFQHTGLIKGDPHKFHQVLLNIIKNSIEAMPNGGSVLINTSEENRNIYISIADTGHGMSAEHVARLGEPYFSLKGQKGTGLGMMVVYKIVESMNGSVEVESEYQTGTTITLIFPKIP</sequence>
<dbReference type="SMART" id="SM00388">
    <property type="entry name" value="HisKA"/>
    <property type="match status" value="1"/>
</dbReference>
<evidence type="ECO:0000256" key="9">
    <source>
        <dbReference type="ARBA" id="ARBA00022777"/>
    </source>
</evidence>
<evidence type="ECO:0000256" key="2">
    <source>
        <dbReference type="ARBA" id="ARBA00004651"/>
    </source>
</evidence>
<dbReference type="InterPro" id="IPR005467">
    <property type="entry name" value="His_kinase_dom"/>
</dbReference>
<dbReference type="EMBL" id="CP042593">
    <property type="protein sequence ID" value="QED47811.1"/>
    <property type="molecule type" value="Genomic_DNA"/>
</dbReference>
<dbReference type="Pfam" id="PF02518">
    <property type="entry name" value="HATPase_c"/>
    <property type="match status" value="1"/>
</dbReference>
<keyword evidence="12" id="KW-0902">Two-component regulatory system</keyword>
<dbReference type="AlphaFoldDB" id="A0A5B8Z4F0"/>
<dbReference type="SMART" id="SM00387">
    <property type="entry name" value="HATPase_c"/>
    <property type="match status" value="1"/>
</dbReference>
<dbReference type="PROSITE" id="PS50109">
    <property type="entry name" value="HIS_KIN"/>
    <property type="match status" value="1"/>
</dbReference>
<keyword evidence="5" id="KW-0597">Phosphoprotein</keyword>
<keyword evidence="8" id="KW-0547">Nucleotide-binding</keyword>
<dbReference type="PANTHER" id="PTHR43065:SF46">
    <property type="entry name" value="C4-DICARBOXYLATE TRANSPORT SENSOR PROTEIN DCTB"/>
    <property type="match status" value="1"/>
</dbReference>
<dbReference type="PRINTS" id="PR00344">
    <property type="entry name" value="BCTRLSENSOR"/>
</dbReference>
<gene>
    <name evidence="16" type="ORF">FSZ17_11435</name>
</gene>
<comment type="subcellular location">
    <subcellularLocation>
        <location evidence="2">Cell membrane</location>
        <topology evidence="2">Multi-pass membrane protein</topology>
    </subcellularLocation>
</comment>
<dbReference type="PANTHER" id="PTHR43065">
    <property type="entry name" value="SENSOR HISTIDINE KINASE"/>
    <property type="match status" value="1"/>
</dbReference>
<name>A0A5B8Z4F0_CYTDA</name>
<feature type="transmembrane region" description="Helical" evidence="14">
    <location>
        <begin position="7"/>
        <end position="27"/>
    </location>
</feature>
<dbReference type="Proteomes" id="UP000321555">
    <property type="component" value="Chromosome"/>
</dbReference>
<keyword evidence="17" id="KW-1185">Reference proteome</keyword>
<evidence type="ECO:0000256" key="3">
    <source>
        <dbReference type="ARBA" id="ARBA00012438"/>
    </source>
</evidence>
<dbReference type="CDD" id="cd00082">
    <property type="entry name" value="HisKA"/>
    <property type="match status" value="1"/>
</dbReference>
<dbReference type="GO" id="GO:0000155">
    <property type="term" value="F:phosphorelay sensor kinase activity"/>
    <property type="evidence" value="ECO:0007669"/>
    <property type="project" value="InterPro"/>
</dbReference>
<accession>A0A5B8Z4F0</accession>
<dbReference type="GO" id="GO:0071555">
    <property type="term" value="P:cell wall organization"/>
    <property type="evidence" value="ECO:0007669"/>
    <property type="project" value="InterPro"/>
</dbReference>
<keyword evidence="4" id="KW-1003">Cell membrane</keyword>
<reference evidence="17" key="1">
    <citation type="submission" date="2019-08" db="EMBL/GenBank/DDBJ databases">
        <authorList>
            <person name="Zheng X."/>
        </authorList>
    </citation>
    <scope>NUCLEOTIDE SEQUENCE [LARGE SCALE GENOMIC DNA]</scope>
    <source>
        <strain evidence="17">FJAT-25496</strain>
    </source>
</reference>
<evidence type="ECO:0000313" key="16">
    <source>
        <dbReference type="EMBL" id="QED47811.1"/>
    </source>
</evidence>
<dbReference type="SUPFAM" id="SSF55874">
    <property type="entry name" value="ATPase domain of HSP90 chaperone/DNA topoisomerase II/histidine kinase"/>
    <property type="match status" value="1"/>
</dbReference>
<evidence type="ECO:0000256" key="1">
    <source>
        <dbReference type="ARBA" id="ARBA00000085"/>
    </source>
</evidence>
<dbReference type="GO" id="GO:0005886">
    <property type="term" value="C:plasma membrane"/>
    <property type="evidence" value="ECO:0007669"/>
    <property type="project" value="UniProtKB-SubCell"/>
</dbReference>
<evidence type="ECO:0000313" key="17">
    <source>
        <dbReference type="Proteomes" id="UP000321555"/>
    </source>
</evidence>
<feature type="transmembrane region" description="Helical" evidence="14">
    <location>
        <begin position="39"/>
        <end position="58"/>
    </location>
</feature>
<dbReference type="KEGG" id="bda:FSZ17_11435"/>
<keyword evidence="10" id="KW-0067">ATP-binding</keyword>
<evidence type="ECO:0000256" key="5">
    <source>
        <dbReference type="ARBA" id="ARBA00022553"/>
    </source>
</evidence>
<feature type="transmembrane region" description="Helical" evidence="14">
    <location>
        <begin position="104"/>
        <end position="122"/>
    </location>
</feature>
<dbReference type="InterPro" id="IPR004358">
    <property type="entry name" value="Sig_transdc_His_kin-like_C"/>
</dbReference>
<evidence type="ECO:0000256" key="14">
    <source>
        <dbReference type="SAM" id="Phobius"/>
    </source>
</evidence>
<dbReference type="STRING" id="1742359.GCA_001439625_00729"/>
<keyword evidence="7 14" id="KW-0812">Transmembrane</keyword>
<dbReference type="EC" id="2.7.13.3" evidence="3"/>
<protein>
    <recommendedName>
        <fullName evidence="3">histidine kinase</fullName>
        <ecNumber evidence="3">2.7.13.3</ecNumber>
    </recommendedName>
</protein>
<dbReference type="Pfam" id="PF07694">
    <property type="entry name" value="5TM-5TMR_LYT"/>
    <property type="match status" value="1"/>
</dbReference>
<dbReference type="InterPro" id="IPR003594">
    <property type="entry name" value="HATPase_dom"/>
</dbReference>
<comment type="catalytic activity">
    <reaction evidence="1">
        <text>ATP + protein L-histidine = ADP + protein N-phospho-L-histidine.</text>
        <dbReference type="EC" id="2.7.13.3"/>
    </reaction>
</comment>
<dbReference type="Gene3D" id="1.10.287.130">
    <property type="match status" value="1"/>
</dbReference>
<dbReference type="GO" id="GO:0005524">
    <property type="term" value="F:ATP binding"/>
    <property type="evidence" value="ECO:0007669"/>
    <property type="project" value="UniProtKB-KW"/>
</dbReference>
<evidence type="ECO:0000256" key="8">
    <source>
        <dbReference type="ARBA" id="ARBA00022741"/>
    </source>
</evidence>
<evidence type="ECO:0000256" key="12">
    <source>
        <dbReference type="ARBA" id="ARBA00023012"/>
    </source>
</evidence>
<proteinExistence type="predicted"/>
<feature type="transmembrane region" description="Helical" evidence="14">
    <location>
        <begin position="70"/>
        <end position="98"/>
    </location>
</feature>
<evidence type="ECO:0000256" key="7">
    <source>
        <dbReference type="ARBA" id="ARBA00022692"/>
    </source>
</evidence>
<evidence type="ECO:0000259" key="15">
    <source>
        <dbReference type="PROSITE" id="PS50109"/>
    </source>
</evidence>
<keyword evidence="9 16" id="KW-0418">Kinase</keyword>
<keyword evidence="13 14" id="KW-0472">Membrane</keyword>
<evidence type="ECO:0000256" key="13">
    <source>
        <dbReference type="ARBA" id="ARBA00023136"/>
    </source>
</evidence>
<dbReference type="Pfam" id="PF00512">
    <property type="entry name" value="HisKA"/>
    <property type="match status" value="1"/>
</dbReference>
<keyword evidence="6" id="KW-0808">Transferase</keyword>
<dbReference type="Gene3D" id="3.30.565.10">
    <property type="entry name" value="Histidine kinase-like ATPase, C-terminal domain"/>
    <property type="match status" value="1"/>
</dbReference>
<organism evidence="16 17">
    <name type="scientific">Cytobacillus dafuensis</name>
    <name type="common">Bacillus dafuensis</name>
    <dbReference type="NCBI Taxonomy" id="1742359"/>
    <lineage>
        <taxon>Bacteria</taxon>
        <taxon>Bacillati</taxon>
        <taxon>Bacillota</taxon>
        <taxon>Bacilli</taxon>
        <taxon>Bacillales</taxon>
        <taxon>Bacillaceae</taxon>
        <taxon>Cytobacillus</taxon>
    </lineage>
</organism>
<feature type="transmembrane region" description="Helical" evidence="14">
    <location>
        <begin position="134"/>
        <end position="158"/>
    </location>
</feature>
<evidence type="ECO:0000256" key="11">
    <source>
        <dbReference type="ARBA" id="ARBA00022989"/>
    </source>
</evidence>
<evidence type="ECO:0000256" key="4">
    <source>
        <dbReference type="ARBA" id="ARBA00022475"/>
    </source>
</evidence>
<dbReference type="InterPro" id="IPR003661">
    <property type="entry name" value="HisK_dim/P_dom"/>
</dbReference>
<feature type="transmembrane region" description="Helical" evidence="14">
    <location>
        <begin position="164"/>
        <end position="182"/>
    </location>
</feature>
<evidence type="ECO:0000256" key="10">
    <source>
        <dbReference type="ARBA" id="ARBA00022840"/>
    </source>
</evidence>
<dbReference type="OrthoDB" id="9815750at2"/>
<evidence type="ECO:0000256" key="6">
    <source>
        <dbReference type="ARBA" id="ARBA00022679"/>
    </source>
</evidence>
<dbReference type="InterPro" id="IPR036890">
    <property type="entry name" value="HATPase_C_sf"/>
</dbReference>
<dbReference type="SUPFAM" id="SSF47384">
    <property type="entry name" value="Homodimeric domain of signal transducing histidine kinase"/>
    <property type="match status" value="1"/>
</dbReference>